<keyword evidence="3" id="KW-1185">Reference proteome</keyword>
<gene>
    <name evidence="2" type="ORF">LX15_002096</name>
</gene>
<feature type="domain" description="Putative restriction endonuclease" evidence="1">
    <location>
        <begin position="13"/>
        <end position="90"/>
    </location>
</feature>
<keyword evidence="2" id="KW-0540">Nuclease</keyword>
<sequence length="111" mass="12352">MERLDEEGGIARASKILLAVEIVSPGSRRMDHKTKHTEYADAGIRHFWILDLQRPVSLVACHLTEEFGYQDAPTATGTFTTTDPFPVTLNIDRLTIEGTRSEAEFDGAHPL</sequence>
<organism evidence="2 3">
    <name type="scientific">Streptoalloteichus tenebrarius (strain ATCC 17920 / DSM 40477 / JCM 4838 / CBS 697.72 / NBRC 16177 / NCIMB 11028 / NRRL B-12390 / A12253. 1 / ISP 5477)</name>
    <name type="common">Streptomyces tenebrarius</name>
    <dbReference type="NCBI Taxonomy" id="1933"/>
    <lineage>
        <taxon>Bacteria</taxon>
        <taxon>Bacillati</taxon>
        <taxon>Actinomycetota</taxon>
        <taxon>Actinomycetes</taxon>
        <taxon>Pseudonocardiales</taxon>
        <taxon>Pseudonocardiaceae</taxon>
        <taxon>Streptoalloteichus</taxon>
    </lineage>
</organism>
<keyword evidence="2" id="KW-0255">Endonuclease</keyword>
<dbReference type="EMBL" id="JAMTCP010000008">
    <property type="protein sequence ID" value="MCP2258402.1"/>
    <property type="molecule type" value="Genomic_DNA"/>
</dbReference>
<dbReference type="InterPro" id="IPR008538">
    <property type="entry name" value="Uma2"/>
</dbReference>
<name>A0ABT1HSC0_STRSD</name>
<reference evidence="2 3" key="1">
    <citation type="submission" date="2022-06" db="EMBL/GenBank/DDBJ databases">
        <title>Genomic Encyclopedia of Archaeal and Bacterial Type Strains, Phase II (KMG-II): from individual species to whole genera.</title>
        <authorList>
            <person name="Goeker M."/>
        </authorList>
    </citation>
    <scope>NUCLEOTIDE SEQUENCE [LARGE SCALE GENOMIC DNA]</scope>
    <source>
        <strain evidence="2 3">DSM 40477</strain>
    </source>
</reference>
<dbReference type="Proteomes" id="UP001205311">
    <property type="component" value="Unassembled WGS sequence"/>
</dbReference>
<evidence type="ECO:0000259" key="1">
    <source>
        <dbReference type="Pfam" id="PF05685"/>
    </source>
</evidence>
<proteinExistence type="predicted"/>
<dbReference type="Gene3D" id="3.90.1570.10">
    <property type="entry name" value="tt1808, chain A"/>
    <property type="match status" value="1"/>
</dbReference>
<dbReference type="InterPro" id="IPR011335">
    <property type="entry name" value="Restrct_endonuc-II-like"/>
</dbReference>
<dbReference type="CDD" id="cd06260">
    <property type="entry name" value="DUF820-like"/>
    <property type="match status" value="1"/>
</dbReference>
<comment type="caution">
    <text evidence="2">The sequence shown here is derived from an EMBL/GenBank/DDBJ whole genome shotgun (WGS) entry which is preliminary data.</text>
</comment>
<dbReference type="InterPro" id="IPR012296">
    <property type="entry name" value="Nuclease_put_TT1808"/>
</dbReference>
<keyword evidence="2" id="KW-0378">Hydrolase</keyword>
<dbReference type="Pfam" id="PF05685">
    <property type="entry name" value="Uma2"/>
    <property type="match status" value="1"/>
</dbReference>
<protein>
    <submittedName>
        <fullName evidence="2">Restriction endonuclease</fullName>
    </submittedName>
</protein>
<evidence type="ECO:0000313" key="3">
    <source>
        <dbReference type="Proteomes" id="UP001205311"/>
    </source>
</evidence>
<dbReference type="SUPFAM" id="SSF52980">
    <property type="entry name" value="Restriction endonuclease-like"/>
    <property type="match status" value="1"/>
</dbReference>
<evidence type="ECO:0000313" key="2">
    <source>
        <dbReference type="EMBL" id="MCP2258402.1"/>
    </source>
</evidence>
<accession>A0ABT1HSC0</accession>
<dbReference type="RefSeq" id="WP_253669324.1">
    <property type="nucleotide sequence ID" value="NZ_JAMTCP010000008.1"/>
</dbReference>
<dbReference type="GO" id="GO:0004519">
    <property type="term" value="F:endonuclease activity"/>
    <property type="evidence" value="ECO:0007669"/>
    <property type="project" value="UniProtKB-KW"/>
</dbReference>